<dbReference type="Gene3D" id="3.90.70.10">
    <property type="entry name" value="Cysteine proteinases"/>
    <property type="match status" value="1"/>
</dbReference>
<accession>A0A1F8G2D6</accession>
<comment type="caution">
    <text evidence="1">The sequence shown here is derived from an EMBL/GenBank/DDBJ whole genome shotgun (WGS) entry which is preliminary data.</text>
</comment>
<dbReference type="Proteomes" id="UP000177478">
    <property type="component" value="Unassembled WGS sequence"/>
</dbReference>
<reference evidence="1 2" key="1">
    <citation type="journal article" date="2016" name="Nat. Commun.">
        <title>Thousands of microbial genomes shed light on interconnected biogeochemical processes in an aquifer system.</title>
        <authorList>
            <person name="Anantharaman K."/>
            <person name="Brown C.T."/>
            <person name="Hug L.A."/>
            <person name="Sharon I."/>
            <person name="Castelle C.J."/>
            <person name="Probst A.J."/>
            <person name="Thomas B.C."/>
            <person name="Singh A."/>
            <person name="Wilkins M.J."/>
            <person name="Karaoz U."/>
            <person name="Brodie E.L."/>
            <person name="Williams K.H."/>
            <person name="Hubbard S.S."/>
            <person name="Banfield J.F."/>
        </authorList>
    </citation>
    <scope>NUCLEOTIDE SEQUENCE [LARGE SCALE GENOMIC DNA]</scope>
</reference>
<evidence type="ECO:0000313" key="2">
    <source>
        <dbReference type="Proteomes" id="UP000177478"/>
    </source>
</evidence>
<evidence type="ECO:0000313" key="1">
    <source>
        <dbReference type="EMBL" id="OGN18689.1"/>
    </source>
</evidence>
<protein>
    <recommendedName>
        <fullName evidence="3">Peptidase C39-like domain-containing protein</fullName>
    </recommendedName>
</protein>
<proteinExistence type="predicted"/>
<dbReference type="AlphaFoldDB" id="A0A1F8G2D6"/>
<gene>
    <name evidence="1" type="ORF">A3F25_02535</name>
</gene>
<dbReference type="STRING" id="1802689.A3F25_02535"/>
<dbReference type="EMBL" id="MGKD01000032">
    <property type="protein sequence ID" value="OGN18689.1"/>
    <property type="molecule type" value="Genomic_DNA"/>
</dbReference>
<evidence type="ECO:0008006" key="3">
    <source>
        <dbReference type="Google" id="ProtNLM"/>
    </source>
</evidence>
<name>A0A1F8G2D6_9BACT</name>
<organism evidence="1 2">
    <name type="scientific">Candidatus Yanofskybacteria bacterium RIFCSPHIGHO2_12_FULL_45_19b</name>
    <dbReference type="NCBI Taxonomy" id="1802689"/>
    <lineage>
        <taxon>Bacteria</taxon>
        <taxon>Candidatus Yanofskyibacteriota</taxon>
    </lineage>
</organism>
<sequence length="345" mass="38797">MPKAILYPVPFLSQRLDVADESWHYRSCGVLGIKMLMDYWHNDSPANPSPNLEVIIGTGLTIGAYSAGIGWSHAGLVNIGRQFDYDGYNQDLAGLELELAWSYLLEDLQQTPLLASIYPRFKPDNKGGHIIVVTGFDGELVFYNDPEELNEREGSKAIAVEIFLRGWKKRYIVIHPLSLKTTMKTQPTDQVEFLLFDTYLAFIRNSAGSPIFRDVFVKINGKKTNATDHGRTACAVFVSNILALFSEFGLIKKGHSMITGTLLDMESCGWQKIAEPKVGCVILWEERERNGESNKHLGFYLGNSEAISNSPDLGVPEVHHWTFGMKDGQPVRKVEALYWHERLNS</sequence>